<feature type="region of interest" description="Disordered" evidence="1">
    <location>
        <begin position="24"/>
        <end position="74"/>
    </location>
</feature>
<accession>A0A089M5C1</accession>
<dbReference type="eggNOG" id="ENOG5032TJB">
    <property type="taxonomic scope" value="Bacteria"/>
</dbReference>
<dbReference type="STRING" id="189425.PGRAT_12795"/>
<dbReference type="KEGG" id="pgm:PGRAT_12795"/>
<dbReference type="HOGENOM" id="CLU_078217_0_0_9"/>
<evidence type="ECO:0000313" key="2">
    <source>
        <dbReference type="EMBL" id="AIQ68392.1"/>
    </source>
</evidence>
<evidence type="ECO:0000313" key="3">
    <source>
        <dbReference type="Proteomes" id="UP000029500"/>
    </source>
</evidence>
<proteinExistence type="predicted"/>
<evidence type="ECO:0000256" key="1">
    <source>
        <dbReference type="SAM" id="MobiDB-lite"/>
    </source>
</evidence>
<dbReference type="AlphaFoldDB" id="A0A089M5C1"/>
<sequence>MLKLFRMAFIVLLLVTAGCNTREKDSANGGQPGASPAAAGQTPQVTPVSPEATLQPAVTRGGTPDVSGSKPSAEASNAAPAAYLDPAKLSSGFGFADSSGKHLLAAWEDDSRLAEMKLLNTAVGNNGQVLSVALEKWQPGSADSNGRDMANNFANLSGYVFTVEDGKAASDETYYLANSAKLVRGSLLAVKPPADLSQQLDADDPVRQQILALKKRDIKSIWKLADLAEAPEDRHLYVVQFVRQNTNMLFSLVLQKGPELSFMDYPAKIRDDEYSVWRVDDGGEMTPGMFSLLFAARTANGVALGVNWLGAEGVNSFVLLQQNAGFKEMGIEYSRYTSPL</sequence>
<dbReference type="OrthoDB" id="2661942at2"/>
<dbReference type="EMBL" id="CP009287">
    <property type="protein sequence ID" value="AIQ68392.1"/>
    <property type="molecule type" value="Genomic_DNA"/>
</dbReference>
<name>A0A089M5C1_9BACL</name>
<reference evidence="2 3" key="1">
    <citation type="submission" date="2014-08" db="EMBL/GenBank/DDBJ databases">
        <title>Comparative genomics of the Paenibacillus odorifer group.</title>
        <authorList>
            <person name="den Bakker H.C."/>
            <person name="Tsai Y.-C."/>
            <person name="Martin N."/>
            <person name="Korlach J."/>
            <person name="Wiedmann M."/>
        </authorList>
    </citation>
    <scope>NUCLEOTIDE SEQUENCE [LARGE SCALE GENOMIC DNA]</scope>
    <source>
        <strain evidence="2 3">DSM 15220</strain>
    </source>
</reference>
<dbReference type="RefSeq" id="WP_025705971.1">
    <property type="nucleotide sequence ID" value="NZ_CP009287.1"/>
</dbReference>
<protein>
    <recommendedName>
        <fullName evidence="4">Lipoprotein</fullName>
    </recommendedName>
</protein>
<dbReference type="PROSITE" id="PS51257">
    <property type="entry name" value="PROKAR_LIPOPROTEIN"/>
    <property type="match status" value="1"/>
</dbReference>
<organism evidence="2 3">
    <name type="scientific">Paenibacillus graminis</name>
    <dbReference type="NCBI Taxonomy" id="189425"/>
    <lineage>
        <taxon>Bacteria</taxon>
        <taxon>Bacillati</taxon>
        <taxon>Bacillota</taxon>
        <taxon>Bacilli</taxon>
        <taxon>Bacillales</taxon>
        <taxon>Paenibacillaceae</taxon>
        <taxon>Paenibacillus</taxon>
    </lineage>
</organism>
<gene>
    <name evidence="2" type="ORF">PGRAT_12795</name>
</gene>
<keyword evidence="3" id="KW-1185">Reference proteome</keyword>
<feature type="compositionally biased region" description="Low complexity" evidence="1">
    <location>
        <begin position="33"/>
        <end position="44"/>
    </location>
</feature>
<dbReference type="Proteomes" id="UP000029500">
    <property type="component" value="Chromosome"/>
</dbReference>
<evidence type="ECO:0008006" key="4">
    <source>
        <dbReference type="Google" id="ProtNLM"/>
    </source>
</evidence>